<proteinExistence type="predicted"/>
<feature type="domain" description="Bulb-type lectin" evidence="1">
    <location>
        <begin position="408"/>
        <end position="525"/>
    </location>
</feature>
<name>A0ABU7HTH2_9PSED</name>
<organism evidence="2 3">
    <name type="scientific">Pseudomonas ulcerans</name>
    <dbReference type="NCBI Taxonomy" id="3115852"/>
    <lineage>
        <taxon>Bacteria</taxon>
        <taxon>Pseudomonadati</taxon>
        <taxon>Pseudomonadota</taxon>
        <taxon>Gammaproteobacteria</taxon>
        <taxon>Pseudomonadales</taxon>
        <taxon>Pseudomonadaceae</taxon>
        <taxon>Pseudomonas</taxon>
    </lineage>
</organism>
<protein>
    <recommendedName>
        <fullName evidence="1">Bulb-type lectin domain-containing protein</fullName>
    </recommendedName>
</protein>
<dbReference type="Gene3D" id="2.90.10.10">
    <property type="entry name" value="Bulb-type lectin domain"/>
    <property type="match status" value="1"/>
</dbReference>
<dbReference type="EMBL" id="JAZDQJ010000018">
    <property type="protein sequence ID" value="MEE1934824.1"/>
    <property type="molecule type" value="Genomic_DNA"/>
</dbReference>
<dbReference type="InterPro" id="IPR001480">
    <property type="entry name" value="Bulb-type_lectin_dom"/>
</dbReference>
<dbReference type="SUPFAM" id="SSF51110">
    <property type="entry name" value="alpha-D-mannose-specific plant lectins"/>
    <property type="match status" value="1"/>
</dbReference>
<dbReference type="RefSeq" id="WP_330075585.1">
    <property type="nucleotide sequence ID" value="NZ_JAZDQJ010000018.1"/>
</dbReference>
<accession>A0ABU7HTH2</accession>
<evidence type="ECO:0000313" key="3">
    <source>
        <dbReference type="Proteomes" id="UP001335100"/>
    </source>
</evidence>
<evidence type="ECO:0000313" key="2">
    <source>
        <dbReference type="EMBL" id="MEE1934824.1"/>
    </source>
</evidence>
<dbReference type="InterPro" id="IPR036426">
    <property type="entry name" value="Bulb-type_lectin_dom_sf"/>
</dbReference>
<keyword evidence="3" id="KW-1185">Reference proteome</keyword>
<gene>
    <name evidence="2" type="ORF">V0R50_16465</name>
</gene>
<comment type="caution">
    <text evidence="2">The sequence shown here is derived from an EMBL/GenBank/DDBJ whole genome shotgun (WGS) entry which is preliminary data.</text>
</comment>
<evidence type="ECO:0000259" key="1">
    <source>
        <dbReference type="PROSITE" id="PS50927"/>
    </source>
</evidence>
<sequence>MINSPLQFGISISARMLAEETGLASIPGAMIEVWNALYWDHQAPGEFQAFHGILEDHLEPLQQARARIARIDRQVALYRLNLDQYQVAPALTGLENLYRDYMQALDWFVLCLHEKAAGSLRGEEDRKAALNRLTDLGWRVAQEVGPNLQSLQRLLSTAYAPYFLRPFSEDLKQRDFVSFFYLSKYCYARFFLAQVKAYLLLHLVHVDNRLPFQITNETKDFETLLGRQEKEMTYWLAPQVLALVQELALEPQDVHGAAAVSFRSGLGDHGLSFGDDGGVHLSGRVQEWRLEPIESMAFNPYIDQRFRIRHAVSGKILQLGGPTGAMGVTDYKQAKGGWKISWSDAHKVFNLQFKGAADDINHDMRLVSRVGPNHASTEVRLDGKRVNHPYEFEQQFYLEPYNQPFAERERLLVGEHLTPGGYLTSDTGAYTLHFRHNGAVEVVKARDGKVVWSAGGGHPARPVRLMLQPDGNLVAYDIHGSPYWASGKYFKDQQALYKRSELRVRKDGRVEIRVPGQEIFWITPQ</sequence>
<dbReference type="Proteomes" id="UP001335100">
    <property type="component" value="Unassembled WGS sequence"/>
</dbReference>
<reference evidence="2 3" key="1">
    <citation type="submission" date="2024-01" db="EMBL/GenBank/DDBJ databases">
        <title>Unpublished Manusciprt.</title>
        <authorList>
            <person name="Duman M."/>
            <person name="Valdes E.G."/>
            <person name="Ajmi N."/>
            <person name="Altun S."/>
            <person name="Saticioglu I.B."/>
        </authorList>
    </citation>
    <scope>NUCLEOTIDE SEQUENCE [LARGE SCALE GENOMIC DNA]</scope>
    <source>
        <strain evidence="2 3">148P</strain>
    </source>
</reference>
<dbReference type="PROSITE" id="PS50927">
    <property type="entry name" value="BULB_LECTIN"/>
    <property type="match status" value="1"/>
</dbReference>